<organism evidence="1 2">
    <name type="scientific">Mycena metata</name>
    <dbReference type="NCBI Taxonomy" id="1033252"/>
    <lineage>
        <taxon>Eukaryota</taxon>
        <taxon>Fungi</taxon>
        <taxon>Dikarya</taxon>
        <taxon>Basidiomycota</taxon>
        <taxon>Agaricomycotina</taxon>
        <taxon>Agaricomycetes</taxon>
        <taxon>Agaricomycetidae</taxon>
        <taxon>Agaricales</taxon>
        <taxon>Marasmiineae</taxon>
        <taxon>Mycenaceae</taxon>
        <taxon>Mycena</taxon>
    </lineage>
</organism>
<gene>
    <name evidence="1" type="ORF">B0H16DRAFT_1902148</name>
</gene>
<evidence type="ECO:0000313" key="1">
    <source>
        <dbReference type="EMBL" id="KAJ7704168.1"/>
    </source>
</evidence>
<protein>
    <recommendedName>
        <fullName evidence="3">F-box domain-containing protein</fullName>
    </recommendedName>
</protein>
<dbReference type="EMBL" id="JARKIB010000492">
    <property type="protein sequence ID" value="KAJ7704168.1"/>
    <property type="molecule type" value="Genomic_DNA"/>
</dbReference>
<dbReference type="AlphaFoldDB" id="A0AAD7GSA3"/>
<keyword evidence="2" id="KW-1185">Reference proteome</keyword>
<evidence type="ECO:0008006" key="3">
    <source>
        <dbReference type="Google" id="ProtNLM"/>
    </source>
</evidence>
<proteinExistence type="predicted"/>
<reference evidence="1" key="1">
    <citation type="submission" date="2023-03" db="EMBL/GenBank/DDBJ databases">
        <title>Massive genome expansion in bonnet fungi (Mycena s.s.) driven by repeated elements and novel gene families across ecological guilds.</title>
        <authorList>
            <consortium name="Lawrence Berkeley National Laboratory"/>
            <person name="Harder C.B."/>
            <person name="Miyauchi S."/>
            <person name="Viragh M."/>
            <person name="Kuo A."/>
            <person name="Thoen E."/>
            <person name="Andreopoulos B."/>
            <person name="Lu D."/>
            <person name="Skrede I."/>
            <person name="Drula E."/>
            <person name="Henrissat B."/>
            <person name="Morin E."/>
            <person name="Kohler A."/>
            <person name="Barry K."/>
            <person name="LaButti K."/>
            <person name="Morin E."/>
            <person name="Salamov A."/>
            <person name="Lipzen A."/>
            <person name="Mereny Z."/>
            <person name="Hegedus B."/>
            <person name="Baldrian P."/>
            <person name="Stursova M."/>
            <person name="Weitz H."/>
            <person name="Taylor A."/>
            <person name="Grigoriev I.V."/>
            <person name="Nagy L.G."/>
            <person name="Martin F."/>
            <person name="Kauserud H."/>
        </authorList>
    </citation>
    <scope>NUCLEOTIDE SEQUENCE</scope>
    <source>
        <strain evidence="1">CBHHK182m</strain>
    </source>
</reference>
<dbReference type="Gene3D" id="1.20.1280.50">
    <property type="match status" value="1"/>
</dbReference>
<evidence type="ECO:0000313" key="2">
    <source>
        <dbReference type="Proteomes" id="UP001215598"/>
    </source>
</evidence>
<sequence>MTFQREDASSSVVRQPEKKLCADRDVEPLSNSSVSRSLVLRLPPEITSEIFLHFLPTYPEFPPLSGILSPVLLCQICGHWREIALSTPRLWRAIKLVLRSGQGELPLLKSLATWLERSGQSPLALEITTTIESKFLPDCMKTIAPHRHRLDHLVLDVPFEHLSFLSGDLPLLRDLTIGSTYHAPPEDSSILINHAPALRNLVIPVFDVAFRQLPFGQLTSLDAEYIYLDECAEILREAKNLIDCRFTVCDDSTPSLPMIPAHQRLRRLSFRLEDGAHIDGLLNELTLPVLSKLEVYECGVSIDALVAFISRSQCTLEELRITSACFEEETYREALPSIPAIILERDAEYAPSP</sequence>
<accession>A0AAD7GSA3</accession>
<name>A0AAD7GSA3_9AGAR</name>
<dbReference type="Gene3D" id="3.80.10.10">
    <property type="entry name" value="Ribonuclease Inhibitor"/>
    <property type="match status" value="1"/>
</dbReference>
<dbReference type="Proteomes" id="UP001215598">
    <property type="component" value="Unassembled WGS sequence"/>
</dbReference>
<dbReference type="InterPro" id="IPR032675">
    <property type="entry name" value="LRR_dom_sf"/>
</dbReference>
<comment type="caution">
    <text evidence="1">The sequence shown here is derived from an EMBL/GenBank/DDBJ whole genome shotgun (WGS) entry which is preliminary data.</text>
</comment>